<keyword evidence="10 17" id="KW-0067">ATP-binding</keyword>
<accession>A0ABY7V9Q6</accession>
<dbReference type="InterPro" id="IPR036097">
    <property type="entry name" value="HisK_dim/P_sf"/>
</dbReference>
<keyword evidence="11 14" id="KW-1133">Transmembrane helix</keyword>
<gene>
    <name evidence="17" type="ORF">H3N35_17145</name>
</gene>
<dbReference type="EMBL" id="CP059693">
    <property type="protein sequence ID" value="WDE10020.1"/>
    <property type="molecule type" value="Genomic_DNA"/>
</dbReference>
<evidence type="ECO:0000256" key="3">
    <source>
        <dbReference type="ARBA" id="ARBA00012438"/>
    </source>
</evidence>
<dbReference type="PRINTS" id="PR00344">
    <property type="entry name" value="BCTRLSENSOR"/>
</dbReference>
<keyword evidence="18" id="KW-1185">Reference proteome</keyword>
<dbReference type="Pfam" id="PF02518">
    <property type="entry name" value="HATPase_c"/>
    <property type="match status" value="1"/>
</dbReference>
<keyword evidence="9" id="KW-0418">Kinase</keyword>
<evidence type="ECO:0000313" key="17">
    <source>
        <dbReference type="EMBL" id="WDE10020.1"/>
    </source>
</evidence>
<evidence type="ECO:0000256" key="12">
    <source>
        <dbReference type="ARBA" id="ARBA00023012"/>
    </source>
</evidence>
<dbReference type="Proteomes" id="UP001215231">
    <property type="component" value="Chromosome"/>
</dbReference>
<dbReference type="Gene3D" id="3.30.565.10">
    <property type="entry name" value="Histidine kinase-like ATPase, C-terminal domain"/>
    <property type="match status" value="1"/>
</dbReference>
<dbReference type="EC" id="2.7.13.3" evidence="3"/>
<dbReference type="PANTHER" id="PTHR45528">
    <property type="entry name" value="SENSOR HISTIDINE KINASE CPXA"/>
    <property type="match status" value="1"/>
</dbReference>
<dbReference type="SUPFAM" id="SSF47384">
    <property type="entry name" value="Homodimeric domain of signal transducing histidine kinase"/>
    <property type="match status" value="1"/>
</dbReference>
<dbReference type="InterPro" id="IPR003594">
    <property type="entry name" value="HATPase_dom"/>
</dbReference>
<dbReference type="InterPro" id="IPR036890">
    <property type="entry name" value="HATPase_C_sf"/>
</dbReference>
<dbReference type="CDD" id="cd06225">
    <property type="entry name" value="HAMP"/>
    <property type="match status" value="1"/>
</dbReference>
<dbReference type="RefSeq" id="WP_274050031.1">
    <property type="nucleotide sequence ID" value="NZ_CP059693.1"/>
</dbReference>
<evidence type="ECO:0000256" key="13">
    <source>
        <dbReference type="ARBA" id="ARBA00023136"/>
    </source>
</evidence>
<proteinExistence type="predicted"/>
<dbReference type="GO" id="GO:0005524">
    <property type="term" value="F:ATP binding"/>
    <property type="evidence" value="ECO:0007669"/>
    <property type="project" value="UniProtKB-KW"/>
</dbReference>
<evidence type="ECO:0000256" key="6">
    <source>
        <dbReference type="ARBA" id="ARBA00022679"/>
    </source>
</evidence>
<feature type="transmembrane region" description="Helical" evidence="14">
    <location>
        <begin position="139"/>
        <end position="163"/>
    </location>
</feature>
<feature type="domain" description="HAMP" evidence="16">
    <location>
        <begin position="160"/>
        <end position="212"/>
    </location>
</feature>
<dbReference type="Pfam" id="PF00672">
    <property type="entry name" value="HAMP"/>
    <property type="match status" value="1"/>
</dbReference>
<feature type="domain" description="Histidine kinase" evidence="15">
    <location>
        <begin position="220"/>
        <end position="435"/>
    </location>
</feature>
<keyword evidence="12" id="KW-0902">Two-component regulatory system</keyword>
<evidence type="ECO:0000256" key="2">
    <source>
        <dbReference type="ARBA" id="ARBA00004651"/>
    </source>
</evidence>
<evidence type="ECO:0000256" key="5">
    <source>
        <dbReference type="ARBA" id="ARBA00022553"/>
    </source>
</evidence>
<evidence type="ECO:0000256" key="4">
    <source>
        <dbReference type="ARBA" id="ARBA00022475"/>
    </source>
</evidence>
<comment type="subcellular location">
    <subcellularLocation>
        <location evidence="2">Cell membrane</location>
        <topology evidence="2">Multi-pass membrane protein</topology>
    </subcellularLocation>
</comment>
<keyword evidence="13 14" id="KW-0472">Membrane</keyword>
<dbReference type="SMART" id="SM00304">
    <property type="entry name" value="HAMP"/>
    <property type="match status" value="1"/>
</dbReference>
<dbReference type="PROSITE" id="PS50109">
    <property type="entry name" value="HIS_KIN"/>
    <property type="match status" value="1"/>
</dbReference>
<evidence type="ECO:0000313" key="18">
    <source>
        <dbReference type="Proteomes" id="UP001215231"/>
    </source>
</evidence>
<evidence type="ECO:0000256" key="10">
    <source>
        <dbReference type="ARBA" id="ARBA00022840"/>
    </source>
</evidence>
<dbReference type="SMART" id="SM00387">
    <property type="entry name" value="HATPase_c"/>
    <property type="match status" value="1"/>
</dbReference>
<sequence>MRTLAALLYLLIVGCLLLASYATDSLVDDYYREEVSEEYRQYGQLLTLLIGRELSADQSHNQQRLAYWRNYLSEEIDNIELMPLPAKAAGKGESYVDVIEISAQTDQLVVVSPLLQAPLKDKALKYYFVSSFSDEYIGAYYLGIIAIYFFLALIITLISWAMYRYLRQISKVTRELAGGNFTSRMPRYRIPALQQLSTDINHMATALEDKTQENIILTGAIHHELRIPVTRLRLALDIALHGGSRQEIEALLQGMDEDLEELSSLMEEILAISRLRLNAVEIAKEALSLADIAGQVVGQMNEQIPQQRHTALKLTFKTATDFCLQANPTLLERALFNVISNGVKYCQSRVDVALSREKDQVILSVADDGPGIAEDERARIVKPFYRTDKSRNRDTGGFGLGLAIANMVVKDTHGWISITDSPLGGARVNIHWRAE</sequence>
<organism evidence="17 18">
    <name type="scientific">Thalassomonas haliotis</name>
    <dbReference type="NCBI Taxonomy" id="485448"/>
    <lineage>
        <taxon>Bacteria</taxon>
        <taxon>Pseudomonadati</taxon>
        <taxon>Pseudomonadota</taxon>
        <taxon>Gammaproteobacteria</taxon>
        <taxon>Alteromonadales</taxon>
        <taxon>Colwelliaceae</taxon>
        <taxon>Thalassomonas</taxon>
    </lineage>
</organism>
<dbReference type="Gene3D" id="1.10.287.130">
    <property type="match status" value="1"/>
</dbReference>
<keyword evidence="4" id="KW-1003">Cell membrane</keyword>
<evidence type="ECO:0000256" key="14">
    <source>
        <dbReference type="SAM" id="Phobius"/>
    </source>
</evidence>
<evidence type="ECO:0000259" key="15">
    <source>
        <dbReference type="PROSITE" id="PS50109"/>
    </source>
</evidence>
<dbReference type="InterPro" id="IPR003661">
    <property type="entry name" value="HisK_dim/P_dom"/>
</dbReference>
<protein>
    <recommendedName>
        <fullName evidence="3">histidine kinase</fullName>
        <ecNumber evidence="3">2.7.13.3</ecNumber>
    </recommendedName>
</protein>
<evidence type="ECO:0000256" key="8">
    <source>
        <dbReference type="ARBA" id="ARBA00022741"/>
    </source>
</evidence>
<name>A0ABY7V9Q6_9GAMM</name>
<dbReference type="InterPro" id="IPR004358">
    <property type="entry name" value="Sig_transdc_His_kin-like_C"/>
</dbReference>
<keyword evidence="5" id="KW-0597">Phosphoprotein</keyword>
<dbReference type="CDD" id="cd00082">
    <property type="entry name" value="HisKA"/>
    <property type="match status" value="1"/>
</dbReference>
<evidence type="ECO:0000259" key="16">
    <source>
        <dbReference type="PROSITE" id="PS50885"/>
    </source>
</evidence>
<dbReference type="PROSITE" id="PS50885">
    <property type="entry name" value="HAMP"/>
    <property type="match status" value="1"/>
</dbReference>
<evidence type="ECO:0000256" key="11">
    <source>
        <dbReference type="ARBA" id="ARBA00022989"/>
    </source>
</evidence>
<dbReference type="InterPro" id="IPR003660">
    <property type="entry name" value="HAMP_dom"/>
</dbReference>
<reference evidence="17 18" key="1">
    <citation type="journal article" date="2022" name="Mar. Drugs">
        <title>Bioassay-Guided Fractionation Leads to the Detection of Cholic Acid Generated by the Rare Thalassomonas sp.</title>
        <authorList>
            <person name="Pheiffer F."/>
            <person name="Schneider Y.K."/>
            <person name="Hansen E.H."/>
            <person name="Andersen J.H."/>
            <person name="Isaksson J."/>
            <person name="Busche T."/>
            <person name="R C."/>
            <person name="Kalinowski J."/>
            <person name="Zyl L.V."/>
            <person name="Trindade M."/>
        </authorList>
    </citation>
    <scope>NUCLEOTIDE SEQUENCE [LARGE SCALE GENOMIC DNA]</scope>
    <source>
        <strain evidence="17 18">A5K-61T</strain>
    </source>
</reference>
<comment type="catalytic activity">
    <reaction evidence="1">
        <text>ATP + protein L-histidine = ADP + protein N-phospho-L-histidine.</text>
        <dbReference type="EC" id="2.7.13.3"/>
    </reaction>
</comment>
<evidence type="ECO:0000256" key="1">
    <source>
        <dbReference type="ARBA" id="ARBA00000085"/>
    </source>
</evidence>
<dbReference type="InterPro" id="IPR050398">
    <property type="entry name" value="HssS/ArlS-like"/>
</dbReference>
<keyword evidence="8" id="KW-0547">Nucleotide-binding</keyword>
<dbReference type="InterPro" id="IPR005467">
    <property type="entry name" value="His_kinase_dom"/>
</dbReference>
<evidence type="ECO:0000256" key="9">
    <source>
        <dbReference type="ARBA" id="ARBA00022777"/>
    </source>
</evidence>
<dbReference type="PROSITE" id="PS51257">
    <property type="entry name" value="PROKAR_LIPOPROTEIN"/>
    <property type="match status" value="1"/>
</dbReference>
<dbReference type="PANTHER" id="PTHR45528:SF1">
    <property type="entry name" value="SENSOR HISTIDINE KINASE CPXA"/>
    <property type="match status" value="1"/>
</dbReference>
<evidence type="ECO:0000256" key="7">
    <source>
        <dbReference type="ARBA" id="ARBA00022692"/>
    </source>
</evidence>
<keyword evidence="6" id="KW-0808">Transferase</keyword>
<dbReference type="SUPFAM" id="SSF55874">
    <property type="entry name" value="ATPase domain of HSP90 chaperone/DNA topoisomerase II/histidine kinase"/>
    <property type="match status" value="1"/>
</dbReference>
<keyword evidence="7 14" id="KW-0812">Transmembrane</keyword>